<evidence type="ECO:0000313" key="11">
    <source>
        <dbReference type="Proteomes" id="UP000268192"/>
    </source>
</evidence>
<dbReference type="InterPro" id="IPR017961">
    <property type="entry name" value="DNA_pol_Y-fam_little_finger"/>
</dbReference>
<evidence type="ECO:0000256" key="5">
    <source>
        <dbReference type="ARBA" id="ARBA00025589"/>
    </source>
</evidence>
<evidence type="ECO:0000256" key="4">
    <source>
        <dbReference type="ARBA" id="ARBA00022763"/>
    </source>
</evidence>
<comment type="function">
    <text evidence="5">Poorly processive, error-prone DNA polymerase involved in untargeted mutagenesis. Copies undamaged DNA at stalled replication forks, which arise in vivo from mismatched or misaligned primer ends. These misaligned primers can be extended by PolIV. Exhibits no 3'-5' exonuclease (proofreading) activity. May be involved in translesional synthesis, in conjunction with the beta clamp from PolIII.</text>
</comment>
<protein>
    <recommendedName>
        <fullName evidence="3">DNA-directed DNA polymerase</fullName>
        <ecNumber evidence="3">2.7.7.7</ecNumber>
    </recommendedName>
</protein>
<proteinExistence type="predicted"/>
<dbReference type="InterPro" id="IPR001126">
    <property type="entry name" value="UmuC"/>
</dbReference>
<feature type="domain" description="DNA polymerase Y-family little finger" evidence="9">
    <location>
        <begin position="243"/>
        <end position="350"/>
    </location>
</feature>
<feature type="region of interest" description="Disordered" evidence="7">
    <location>
        <begin position="1"/>
        <end position="25"/>
    </location>
</feature>
<dbReference type="PANTHER" id="PTHR35369:SF2">
    <property type="entry name" value="BLR3025 PROTEIN"/>
    <property type="match status" value="1"/>
</dbReference>
<dbReference type="GO" id="GO:0006281">
    <property type="term" value="P:DNA repair"/>
    <property type="evidence" value="ECO:0007669"/>
    <property type="project" value="InterPro"/>
</dbReference>
<gene>
    <name evidence="10" type="ORF">D5400_05235</name>
</gene>
<feature type="compositionally biased region" description="Basic and acidic residues" evidence="7">
    <location>
        <begin position="13"/>
        <end position="22"/>
    </location>
</feature>
<reference evidence="10 11" key="1">
    <citation type="submission" date="2018-09" db="EMBL/GenBank/DDBJ databases">
        <title>Marinorhizobium profundi gen. nov., sp. nov., isolated from a deep-sea sediment sample from the New Britain Trench and proposal of Marinorhizobiaceae fam. nov. in the order Rhizobiales of the class Alphaproteobacteria.</title>
        <authorList>
            <person name="Cao J."/>
        </authorList>
    </citation>
    <scope>NUCLEOTIDE SEQUENCE [LARGE SCALE GENOMIC DNA]</scope>
    <source>
        <strain evidence="10 11">WS11</strain>
    </source>
</reference>
<comment type="subunit">
    <text evidence="2">Monomer.</text>
</comment>
<sequence>MHRQKTRSPSARQAEDAPKEKSSSLSKPLVIVEKVKGALRLAAADPAARALGLSPGLTLADARARVPDIEVCETAPEADRRMLERLADACDRFTPLVGFDGKCLDGTGGLMLDIAGCVHLFGGEAAMLQDIADKFETAGFKTFAAIASAPDTARAMAQFGSGGIVAEGSEEHAVRPLPVAALGLGAEIENGLARAGLRSIGDVAARPRGPLVARFGPELAYRLDLVMGRRRSSITPRRTVGDIIVEKRFGEPIGYEEDIRACLRHLAGQAGELLQERGKGGRLFEAAFFRADGKVTRIPVETARPSRDPAALMRLYDAKLEGLADPLDPGFGFDLIRLSVIFSETLVPEAQELSSKGVPTEEASALVERLSARFTPEQVVRFVSRDTHIPERAAEAIPALSSEQSAITWVVQDSGEPPLRPLFLFTPPHAIDVTASVPDGPPHRFFWRRVEHAIVKAEGPERIAQEWWRDAGQAMTRDYFRLEDTAGRRFWVYREGLYGMEVTNPRWFLHGIFA</sequence>
<comment type="cofactor">
    <cofactor evidence="1">
        <name>Mg(2+)</name>
        <dbReference type="ChEBI" id="CHEBI:18420"/>
    </cofactor>
</comment>
<comment type="catalytic activity">
    <reaction evidence="6">
        <text>DNA(n) + a 2'-deoxyribonucleoside 5'-triphosphate = DNA(n+1) + diphosphate</text>
        <dbReference type="Rhea" id="RHEA:22508"/>
        <dbReference type="Rhea" id="RHEA-COMP:17339"/>
        <dbReference type="Rhea" id="RHEA-COMP:17340"/>
        <dbReference type="ChEBI" id="CHEBI:33019"/>
        <dbReference type="ChEBI" id="CHEBI:61560"/>
        <dbReference type="ChEBI" id="CHEBI:173112"/>
        <dbReference type="EC" id="2.7.7.7"/>
    </reaction>
</comment>
<dbReference type="InterPro" id="IPR043502">
    <property type="entry name" value="DNA/RNA_pol_sf"/>
</dbReference>
<evidence type="ECO:0000259" key="9">
    <source>
        <dbReference type="Pfam" id="PF11799"/>
    </source>
</evidence>
<dbReference type="EC" id="2.7.7.7" evidence="3"/>
<dbReference type="SUPFAM" id="SSF56672">
    <property type="entry name" value="DNA/RNA polymerases"/>
    <property type="match status" value="1"/>
</dbReference>
<organism evidence="10 11">
    <name type="scientific">Georhizobium profundi</name>
    <dbReference type="NCBI Taxonomy" id="2341112"/>
    <lineage>
        <taxon>Bacteria</taxon>
        <taxon>Pseudomonadati</taxon>
        <taxon>Pseudomonadota</taxon>
        <taxon>Alphaproteobacteria</taxon>
        <taxon>Hyphomicrobiales</taxon>
        <taxon>Rhizobiaceae</taxon>
        <taxon>Georhizobium</taxon>
    </lineage>
</organism>
<dbReference type="Pfam" id="PF11799">
    <property type="entry name" value="IMS_C"/>
    <property type="match status" value="1"/>
</dbReference>
<evidence type="ECO:0000256" key="6">
    <source>
        <dbReference type="ARBA" id="ARBA00049244"/>
    </source>
</evidence>
<dbReference type="KEGG" id="abaw:D5400_05235"/>
<dbReference type="CDD" id="cd03468">
    <property type="entry name" value="PolY_like"/>
    <property type="match status" value="1"/>
</dbReference>
<name>A0A3S9B9G7_9HYPH</name>
<dbReference type="PANTHER" id="PTHR35369">
    <property type="entry name" value="BLR3025 PROTEIN-RELATED"/>
    <property type="match status" value="1"/>
</dbReference>
<dbReference type="GO" id="GO:0003684">
    <property type="term" value="F:damaged DNA binding"/>
    <property type="evidence" value="ECO:0007669"/>
    <property type="project" value="InterPro"/>
</dbReference>
<keyword evidence="11" id="KW-1185">Reference proteome</keyword>
<evidence type="ECO:0000256" key="2">
    <source>
        <dbReference type="ARBA" id="ARBA00011245"/>
    </source>
</evidence>
<evidence type="ECO:0000256" key="1">
    <source>
        <dbReference type="ARBA" id="ARBA00001946"/>
    </source>
</evidence>
<evidence type="ECO:0000256" key="7">
    <source>
        <dbReference type="SAM" id="MobiDB-lite"/>
    </source>
</evidence>
<dbReference type="OrthoDB" id="9788640at2"/>
<feature type="domain" description="UmuC" evidence="8">
    <location>
        <begin position="26"/>
        <end position="155"/>
    </location>
</feature>
<keyword evidence="4" id="KW-0227">DNA damage</keyword>
<dbReference type="AlphaFoldDB" id="A0A3S9B9G7"/>
<accession>A0A3S9B9G7</accession>
<evidence type="ECO:0000313" key="10">
    <source>
        <dbReference type="EMBL" id="AZN73593.1"/>
    </source>
</evidence>
<dbReference type="EMBL" id="CP032509">
    <property type="protein sequence ID" value="AZN73593.1"/>
    <property type="molecule type" value="Genomic_DNA"/>
</dbReference>
<dbReference type="Pfam" id="PF00817">
    <property type="entry name" value="IMS"/>
    <property type="match status" value="1"/>
</dbReference>
<evidence type="ECO:0000259" key="8">
    <source>
        <dbReference type="Pfam" id="PF00817"/>
    </source>
</evidence>
<dbReference type="Proteomes" id="UP000268192">
    <property type="component" value="Chromosome"/>
</dbReference>
<dbReference type="InterPro" id="IPR050356">
    <property type="entry name" value="SulA_CellDiv_inhibitor"/>
</dbReference>
<evidence type="ECO:0000256" key="3">
    <source>
        <dbReference type="ARBA" id="ARBA00012417"/>
    </source>
</evidence>